<evidence type="ECO:0000313" key="8">
    <source>
        <dbReference type="Proteomes" id="UP001243195"/>
    </source>
</evidence>
<dbReference type="InterPro" id="IPR058031">
    <property type="entry name" value="AAA_lid_NorR"/>
</dbReference>
<dbReference type="CDD" id="cd00130">
    <property type="entry name" value="PAS"/>
    <property type="match status" value="1"/>
</dbReference>
<dbReference type="Gene3D" id="3.40.50.2300">
    <property type="match status" value="1"/>
</dbReference>
<dbReference type="Pfam" id="PF25601">
    <property type="entry name" value="AAA_lid_14"/>
    <property type="match status" value="1"/>
</dbReference>
<dbReference type="AlphaFoldDB" id="A0AAW8JIU5"/>
<protein>
    <submittedName>
        <fullName evidence="7">Propionate catabolism operon regulatory protein PrpR</fullName>
    </submittedName>
</protein>
<keyword evidence="1" id="KW-0547">Nucleotide-binding</keyword>
<feature type="domain" description="Sigma-54 factor interaction" evidence="5">
    <location>
        <begin position="336"/>
        <end position="569"/>
    </location>
</feature>
<dbReference type="GO" id="GO:0019629">
    <property type="term" value="P:propionate catabolic process, 2-methylcitrate cycle"/>
    <property type="evidence" value="ECO:0007669"/>
    <property type="project" value="InterPro"/>
</dbReference>
<dbReference type="PROSITE" id="PS00675">
    <property type="entry name" value="SIGMA54_INTERACT_1"/>
    <property type="match status" value="1"/>
</dbReference>
<sequence>MTTMQNINSKNKYMPRICFMSHHLLRTFSKPILEEYAFRAQIETLDASFDQVLGLANERVKNANVDVFLSAGSNASILRDGVQTPVVSIDVSGYDLMKALIKAKEISPNVGVITYGDAIPSLDDLKSLLLLNLTQYHYKTPQEAQLCIQKLKDKGVEVVLGSSIIVELAQKAGMQAILTYSLQSIRTALDQALEVGRIAHLEHTRFDQLNSVLQTLPDAVVAVNNQEKIIAINHAMKKILSVENQDIRGTNLSEVQPELSLKDVLQNYTGDEIPSSVLQLDHRDWVSHKAAIFENGQIVGAAITLHDAGTIYTSDTKLRMFERKRQFTARHHFGTIQGNSSALKNTINKAKRYSKSEFDILIMGESGTGKELFAQAIHNESHRANHPFIAINCAAFPETLIESELFGHDDGAFTGSKRGGRRGLIESAHKGTLFLDEIGDMPLSLQTRLLRVLQERAITRLGSNTPIPIDIRVIAATHQPLKDLVSLKSFRQDLYYRLNTLELKLPPLRERKNDISLLFDNFLKLNIAKNFKNHAILDEIQHLLSHHLNQYLWPGNIRELESIAKRVAILLPTLTVPIDEKLLYEELPDFFAMHSLPNNINSVRLPQIKNPHISEKVAFENLTSHFDQATAALKMASGNHFQAATLLGISRTTLWRWLKSKKS</sequence>
<gene>
    <name evidence="7" type="primary">prpR</name>
    <name evidence="7" type="ORF">RFH51_07630</name>
</gene>
<dbReference type="Gene3D" id="1.10.10.60">
    <property type="entry name" value="Homeodomain-like"/>
    <property type="match status" value="1"/>
</dbReference>
<dbReference type="GO" id="GO:0005524">
    <property type="term" value="F:ATP binding"/>
    <property type="evidence" value="ECO:0007669"/>
    <property type="project" value="UniProtKB-KW"/>
</dbReference>
<comment type="caution">
    <text evidence="7">The sequence shown here is derived from an EMBL/GenBank/DDBJ whole genome shotgun (WGS) entry which is preliminary data.</text>
</comment>
<feature type="domain" description="PAS" evidence="6">
    <location>
        <begin position="205"/>
        <end position="258"/>
    </location>
</feature>
<evidence type="ECO:0000313" key="7">
    <source>
        <dbReference type="EMBL" id="MDQ9071322.1"/>
    </source>
</evidence>
<dbReference type="Pfam" id="PF00158">
    <property type="entry name" value="Sigma54_activat"/>
    <property type="match status" value="1"/>
</dbReference>
<dbReference type="PROSITE" id="PS50112">
    <property type="entry name" value="PAS"/>
    <property type="match status" value="1"/>
</dbReference>
<dbReference type="CDD" id="cd00009">
    <property type="entry name" value="AAA"/>
    <property type="match status" value="1"/>
</dbReference>
<keyword evidence="3" id="KW-0805">Transcription regulation</keyword>
<dbReference type="InterPro" id="IPR010524">
    <property type="entry name" value="Sig_transdc_resp-reg_PrpR_N"/>
</dbReference>
<evidence type="ECO:0000259" key="6">
    <source>
        <dbReference type="PROSITE" id="PS50112"/>
    </source>
</evidence>
<dbReference type="GO" id="GO:0006355">
    <property type="term" value="P:regulation of DNA-templated transcription"/>
    <property type="evidence" value="ECO:0007669"/>
    <property type="project" value="InterPro"/>
</dbReference>
<dbReference type="PROSITE" id="PS50045">
    <property type="entry name" value="SIGMA54_INTERACT_4"/>
    <property type="match status" value="1"/>
</dbReference>
<dbReference type="GO" id="GO:0043565">
    <property type="term" value="F:sequence-specific DNA binding"/>
    <property type="evidence" value="ECO:0007669"/>
    <property type="project" value="InterPro"/>
</dbReference>
<dbReference type="InterPro" id="IPR013767">
    <property type="entry name" value="PAS_fold"/>
</dbReference>
<dbReference type="SMART" id="SM00382">
    <property type="entry name" value="AAA"/>
    <property type="match status" value="1"/>
</dbReference>
<dbReference type="InterPro" id="IPR002197">
    <property type="entry name" value="HTH_Fis"/>
</dbReference>
<evidence type="ECO:0000256" key="4">
    <source>
        <dbReference type="ARBA" id="ARBA00023163"/>
    </source>
</evidence>
<evidence type="ECO:0000256" key="3">
    <source>
        <dbReference type="ARBA" id="ARBA00023015"/>
    </source>
</evidence>
<keyword evidence="4" id="KW-0804">Transcription</keyword>
<dbReference type="InterPro" id="IPR025943">
    <property type="entry name" value="Sigma_54_int_dom_ATP-bd_2"/>
</dbReference>
<dbReference type="PANTHER" id="PTHR32071">
    <property type="entry name" value="TRANSCRIPTIONAL REGULATORY PROTEIN"/>
    <property type="match status" value="1"/>
</dbReference>
<evidence type="ECO:0000256" key="1">
    <source>
        <dbReference type="ARBA" id="ARBA00022741"/>
    </source>
</evidence>
<dbReference type="Pfam" id="PF02954">
    <property type="entry name" value="HTH_8"/>
    <property type="match status" value="1"/>
</dbReference>
<dbReference type="InterPro" id="IPR003593">
    <property type="entry name" value="AAA+_ATPase"/>
</dbReference>
<evidence type="ECO:0000256" key="2">
    <source>
        <dbReference type="ARBA" id="ARBA00022840"/>
    </source>
</evidence>
<dbReference type="SUPFAM" id="SSF159800">
    <property type="entry name" value="PrpR receptor domain-like"/>
    <property type="match status" value="1"/>
</dbReference>
<dbReference type="FunFam" id="3.40.50.300:FF:000006">
    <property type="entry name" value="DNA-binding transcriptional regulator NtrC"/>
    <property type="match status" value="1"/>
</dbReference>
<dbReference type="InterPro" id="IPR035965">
    <property type="entry name" value="PAS-like_dom_sf"/>
</dbReference>
<dbReference type="SUPFAM" id="SSF55785">
    <property type="entry name" value="PYP-like sensor domain (PAS domain)"/>
    <property type="match status" value="1"/>
</dbReference>
<dbReference type="InterPro" id="IPR027417">
    <property type="entry name" value="P-loop_NTPase"/>
</dbReference>
<dbReference type="InterPro" id="IPR012704">
    <property type="entry name" value="Sig_transdc_resp-reg_PrpR"/>
</dbReference>
<dbReference type="NCBIfam" id="TIGR02329">
    <property type="entry name" value="propionate_PrpR"/>
    <property type="match status" value="1"/>
</dbReference>
<dbReference type="PROSITE" id="PS00676">
    <property type="entry name" value="SIGMA54_INTERACT_2"/>
    <property type="match status" value="1"/>
</dbReference>
<evidence type="ECO:0000259" key="5">
    <source>
        <dbReference type="PROSITE" id="PS50045"/>
    </source>
</evidence>
<dbReference type="InterPro" id="IPR000014">
    <property type="entry name" value="PAS"/>
</dbReference>
<dbReference type="EMBL" id="JAVIDA010000007">
    <property type="protein sequence ID" value="MDQ9071322.1"/>
    <property type="molecule type" value="Genomic_DNA"/>
</dbReference>
<dbReference type="SMART" id="SM00091">
    <property type="entry name" value="PAS"/>
    <property type="match status" value="1"/>
</dbReference>
<dbReference type="Pfam" id="PF00989">
    <property type="entry name" value="PAS"/>
    <property type="match status" value="1"/>
</dbReference>
<dbReference type="PANTHER" id="PTHR32071:SF57">
    <property type="entry name" value="C4-DICARBOXYLATE TRANSPORT TRANSCRIPTIONAL REGULATORY PROTEIN DCTD"/>
    <property type="match status" value="1"/>
</dbReference>
<dbReference type="GO" id="GO:0005737">
    <property type="term" value="C:cytoplasm"/>
    <property type="evidence" value="ECO:0007669"/>
    <property type="project" value="InterPro"/>
</dbReference>
<dbReference type="Gene3D" id="1.10.8.60">
    <property type="match status" value="1"/>
</dbReference>
<dbReference type="Gene3D" id="3.40.50.10660">
    <property type="entry name" value="PrpR receptor domain-like"/>
    <property type="match status" value="1"/>
</dbReference>
<organism evidence="7 8">
    <name type="scientific">Acinetobacter gerneri</name>
    <dbReference type="NCBI Taxonomy" id="202952"/>
    <lineage>
        <taxon>Bacteria</taxon>
        <taxon>Pseudomonadati</taxon>
        <taxon>Pseudomonadota</taxon>
        <taxon>Gammaproteobacteria</taxon>
        <taxon>Moraxellales</taxon>
        <taxon>Moraxellaceae</taxon>
        <taxon>Acinetobacter</taxon>
    </lineage>
</organism>
<dbReference type="SUPFAM" id="SSF52540">
    <property type="entry name" value="P-loop containing nucleoside triphosphate hydrolases"/>
    <property type="match status" value="1"/>
</dbReference>
<name>A0AAW8JIU5_9GAMM</name>
<dbReference type="Gene3D" id="3.30.450.20">
    <property type="entry name" value="PAS domain"/>
    <property type="match status" value="1"/>
</dbReference>
<dbReference type="InterPro" id="IPR009057">
    <property type="entry name" value="Homeodomain-like_sf"/>
</dbReference>
<dbReference type="Proteomes" id="UP001243195">
    <property type="component" value="Unassembled WGS sequence"/>
</dbReference>
<dbReference type="RefSeq" id="WP_308955680.1">
    <property type="nucleotide sequence ID" value="NZ_JAVICY010000006.1"/>
</dbReference>
<accession>A0AAW8JIU5</accession>
<dbReference type="SUPFAM" id="SSF46689">
    <property type="entry name" value="Homeodomain-like"/>
    <property type="match status" value="1"/>
</dbReference>
<dbReference type="Gene3D" id="3.40.50.300">
    <property type="entry name" value="P-loop containing nucleotide triphosphate hydrolases"/>
    <property type="match status" value="1"/>
</dbReference>
<reference evidence="7" key="1">
    <citation type="submission" date="2023-08" db="EMBL/GenBank/DDBJ databases">
        <title>Emergence of clinically-relevant ST2 carbapenem-resistant Acinetobacter baumannii strains in hospital sewages in Zhejiang, East of China.</title>
        <authorList>
            <person name="Kaichao C."/>
            <person name="Zhang R."/>
        </authorList>
    </citation>
    <scope>NUCLEOTIDE SEQUENCE</scope>
    <source>
        <strain evidence="7">M-SY-60</strain>
    </source>
</reference>
<dbReference type="InterPro" id="IPR002078">
    <property type="entry name" value="Sigma_54_int"/>
</dbReference>
<dbReference type="Pfam" id="PF06506">
    <property type="entry name" value="PrpR_N"/>
    <property type="match status" value="1"/>
</dbReference>
<dbReference type="InterPro" id="IPR025662">
    <property type="entry name" value="Sigma_54_int_dom_ATP-bd_1"/>
</dbReference>
<keyword evidence="2" id="KW-0067">ATP-binding</keyword>
<proteinExistence type="predicted"/>
<dbReference type="GO" id="GO:0000156">
    <property type="term" value="F:phosphorelay response regulator activity"/>
    <property type="evidence" value="ECO:0007669"/>
    <property type="project" value="InterPro"/>
</dbReference>